<name>A0ABZ2MSE9_9BACI</name>
<organism evidence="1 2">
    <name type="scientific">Metabacillus rhizosphaerae</name>
    <dbReference type="NCBI Taxonomy" id="3117747"/>
    <lineage>
        <taxon>Bacteria</taxon>
        <taxon>Bacillati</taxon>
        <taxon>Bacillota</taxon>
        <taxon>Bacilli</taxon>
        <taxon>Bacillales</taxon>
        <taxon>Bacillaceae</taxon>
        <taxon>Metabacillus</taxon>
    </lineage>
</organism>
<dbReference type="RefSeq" id="WP_338787207.1">
    <property type="nucleotide sequence ID" value="NZ_CP147403.1"/>
</dbReference>
<gene>
    <name evidence="1" type="ORF">WCV66_24435</name>
</gene>
<dbReference type="Proteomes" id="UP001368328">
    <property type="component" value="Chromosome"/>
</dbReference>
<evidence type="ECO:0000313" key="2">
    <source>
        <dbReference type="Proteomes" id="UP001368328"/>
    </source>
</evidence>
<accession>A0ABZ2MSE9</accession>
<sequence length="59" mass="6614">MIISKKFIKDKVLEVISNIPFLEFLKEVAGVGIVTYRVCIPESKVTYIGVGEEEIEGKI</sequence>
<dbReference type="EMBL" id="CP147403">
    <property type="protein sequence ID" value="WXB88316.1"/>
    <property type="molecule type" value="Genomic_DNA"/>
</dbReference>
<dbReference type="InterPro" id="IPR036696">
    <property type="entry name" value="YdfO-like_sf"/>
</dbReference>
<evidence type="ECO:0000313" key="1">
    <source>
        <dbReference type="EMBL" id="WXB88316.1"/>
    </source>
</evidence>
<proteinExistence type="predicted"/>
<keyword evidence="2" id="KW-1185">Reference proteome</keyword>
<reference evidence="1 2" key="1">
    <citation type="submission" date="2024-02" db="EMBL/GenBank/DDBJ databases">
        <title>Seven novel Bacillus-like species.</title>
        <authorList>
            <person name="Liu G."/>
        </authorList>
    </citation>
    <scope>NUCLEOTIDE SEQUENCE [LARGE SCALE GENOMIC DNA]</scope>
    <source>
        <strain evidence="1 2">FJAT-53654</strain>
    </source>
</reference>
<dbReference type="SUPFAM" id="SSF160419">
    <property type="entry name" value="YdfO-like"/>
    <property type="match status" value="1"/>
</dbReference>
<protein>
    <submittedName>
        <fullName evidence="1">Uncharacterized protein</fullName>
    </submittedName>
</protein>